<dbReference type="Proteomes" id="UP001153332">
    <property type="component" value="Unassembled WGS sequence"/>
</dbReference>
<evidence type="ECO:0000313" key="1">
    <source>
        <dbReference type="EMBL" id="KAJ8133526.1"/>
    </source>
</evidence>
<reference evidence="1" key="1">
    <citation type="submission" date="2022-12" db="EMBL/GenBank/DDBJ databases">
        <title>Genome Sequence of Lasiodiplodia mahajangana.</title>
        <authorList>
            <person name="Buettner E."/>
        </authorList>
    </citation>
    <scope>NUCLEOTIDE SEQUENCE</scope>
    <source>
        <strain evidence="1">VT137</strain>
    </source>
</reference>
<name>A0ACC2K1E5_9PEZI</name>
<organism evidence="1 2">
    <name type="scientific">Lasiodiplodia mahajangana</name>
    <dbReference type="NCBI Taxonomy" id="1108764"/>
    <lineage>
        <taxon>Eukaryota</taxon>
        <taxon>Fungi</taxon>
        <taxon>Dikarya</taxon>
        <taxon>Ascomycota</taxon>
        <taxon>Pezizomycotina</taxon>
        <taxon>Dothideomycetes</taxon>
        <taxon>Dothideomycetes incertae sedis</taxon>
        <taxon>Botryosphaeriales</taxon>
        <taxon>Botryosphaeriaceae</taxon>
        <taxon>Lasiodiplodia</taxon>
    </lineage>
</organism>
<gene>
    <name evidence="1" type="ORF">O1611_g84</name>
</gene>
<protein>
    <submittedName>
        <fullName evidence="1">Uncharacterized protein</fullName>
    </submittedName>
</protein>
<accession>A0ACC2K1E5</accession>
<evidence type="ECO:0000313" key="2">
    <source>
        <dbReference type="Proteomes" id="UP001153332"/>
    </source>
</evidence>
<proteinExistence type="predicted"/>
<keyword evidence="2" id="KW-1185">Reference proteome</keyword>
<comment type="caution">
    <text evidence="1">The sequence shown here is derived from an EMBL/GenBank/DDBJ whole genome shotgun (WGS) entry which is preliminary data.</text>
</comment>
<dbReference type="EMBL" id="JAPUUL010000006">
    <property type="protein sequence ID" value="KAJ8133526.1"/>
    <property type="molecule type" value="Genomic_DNA"/>
</dbReference>
<sequence length="219" mass="24623">MVSAVDSEIRQSTQPGILQFYMQHPNHTQGFFTDIRLTDLGNETFAHRFSVLLNTYWSAVYNYNLTSTEHANTLVFDKDGYYGLNNPISKTTGTTTLSEPEPRFAFNRAWYAVLVISASILFLTAVLKLVLDLHILIPDLQMNASTLLRGNIAHFPSVPYGGSAMDDGDRSRLLRHYRVRFGHRPMVVGDVMNAGELGVGELAEEEGSVKRVKKGEKYY</sequence>